<dbReference type="Proteomes" id="UP000295257">
    <property type="component" value="Unassembled WGS sequence"/>
</dbReference>
<keyword evidence="2" id="KW-0732">Signal</keyword>
<name>A0A4R5NCQ7_9LACO</name>
<evidence type="ECO:0000256" key="2">
    <source>
        <dbReference type="SAM" id="SignalP"/>
    </source>
</evidence>
<feature type="signal peptide" evidence="2">
    <location>
        <begin position="1"/>
        <end position="29"/>
    </location>
</feature>
<sequence>MKKRNIFITSALILLAPTVLSLSQQDSQAATKLVGRTNSITSLVDSTGKAVQNRALGKDTDWQLGKIININGNTYYQVATDEYALSTNITVINSDSTSTDTNNNANTDTNTDTTTDKDTDTTKIGTLSYAAKVVDPDGNATGQVLPAGSAWKLGITKNIDGNDYYQVASNAYVIALAVKINSNDTNSDTNTNTNNNTNTTPTIPMPNNGLVATINVSTRIYNYADNAYGQTLPAGSAWKVSKLVVNKYGSYWGEIATDQYVWLGDVTINSGLNLKDNSEYIAEFATSINK</sequence>
<comment type="caution">
    <text evidence="4">The sequence shown here is derived from an EMBL/GenBank/DDBJ whole genome shotgun (WGS) entry which is preliminary data.</text>
</comment>
<dbReference type="EMBL" id="PUFN01000023">
    <property type="protein sequence ID" value="TDG70911.1"/>
    <property type="molecule type" value="Genomic_DNA"/>
</dbReference>
<feature type="compositionally biased region" description="Low complexity" evidence="1">
    <location>
        <begin position="95"/>
        <end position="113"/>
    </location>
</feature>
<dbReference type="AlphaFoldDB" id="A0A4R5NCQ7"/>
<dbReference type="Pfam" id="PF03217">
    <property type="entry name" value="SlpA"/>
    <property type="match status" value="2"/>
</dbReference>
<dbReference type="RefSeq" id="WP_056945222.1">
    <property type="nucleotide sequence ID" value="NZ_PUFN01000023.1"/>
</dbReference>
<protein>
    <recommendedName>
        <fullName evidence="3">S-layer protein C-terminal domain-containing protein</fullName>
    </recommendedName>
</protein>
<reference evidence="4 5" key="1">
    <citation type="journal article" date="2019" name="Appl. Microbiol. Biotechnol.">
        <title>Uncovering carbohydrate metabolism through a genotype-phenotype association study of 56 lactic acid bacteria genomes.</title>
        <authorList>
            <person name="Buron-Moles G."/>
            <person name="Chailyan A."/>
            <person name="Dolejs I."/>
            <person name="Forster J."/>
            <person name="Miks M.H."/>
        </authorList>
    </citation>
    <scope>NUCLEOTIDE SEQUENCE [LARGE SCALE GENOMIC DNA]</scope>
    <source>
        <strain evidence="4 5">ATCC 29644</strain>
    </source>
</reference>
<proteinExistence type="predicted"/>
<evidence type="ECO:0000313" key="4">
    <source>
        <dbReference type="EMBL" id="TDG70911.1"/>
    </source>
</evidence>
<dbReference type="OrthoDB" id="2323281at2"/>
<dbReference type="InterPro" id="IPR024968">
    <property type="entry name" value="SlpA_C_lactobacillus"/>
</dbReference>
<evidence type="ECO:0000256" key="1">
    <source>
        <dbReference type="SAM" id="MobiDB-lite"/>
    </source>
</evidence>
<gene>
    <name evidence="4" type="ORF">C5L30_000688</name>
</gene>
<feature type="chain" id="PRO_5020351490" description="S-layer protein C-terminal domain-containing protein" evidence="2">
    <location>
        <begin position="30"/>
        <end position="290"/>
    </location>
</feature>
<evidence type="ECO:0000259" key="3">
    <source>
        <dbReference type="Pfam" id="PF03217"/>
    </source>
</evidence>
<keyword evidence="5" id="KW-1185">Reference proteome</keyword>
<organism evidence="4 5">
    <name type="scientific">Companilactobacillus farciminis</name>
    <dbReference type="NCBI Taxonomy" id="1612"/>
    <lineage>
        <taxon>Bacteria</taxon>
        <taxon>Bacillati</taxon>
        <taxon>Bacillota</taxon>
        <taxon>Bacilli</taxon>
        <taxon>Lactobacillales</taxon>
        <taxon>Lactobacillaceae</taxon>
        <taxon>Companilactobacillus</taxon>
    </lineage>
</organism>
<feature type="domain" description="S-layer protein C-terminal" evidence="3">
    <location>
        <begin position="119"/>
        <end position="174"/>
    </location>
</feature>
<feature type="region of interest" description="Disordered" evidence="1">
    <location>
        <begin position="95"/>
        <end position="117"/>
    </location>
</feature>
<evidence type="ECO:0000313" key="5">
    <source>
        <dbReference type="Proteomes" id="UP000295257"/>
    </source>
</evidence>
<feature type="domain" description="S-layer protein C-terminal" evidence="3">
    <location>
        <begin position="43"/>
        <end position="83"/>
    </location>
</feature>
<accession>A0A4R5NCQ7</accession>